<dbReference type="PANTHER" id="PTHR33359:SF1">
    <property type="entry name" value="MOLYBDOPTERIN SYNTHASE SULFUR CARRIER SUBUNIT"/>
    <property type="match status" value="1"/>
</dbReference>
<organism evidence="4 5">
    <name type="scientific">Rhodanobacter denitrificans</name>
    <dbReference type="NCBI Taxonomy" id="666685"/>
    <lineage>
        <taxon>Bacteria</taxon>
        <taxon>Pseudomonadati</taxon>
        <taxon>Pseudomonadota</taxon>
        <taxon>Gammaproteobacteria</taxon>
        <taxon>Lysobacterales</taxon>
        <taxon>Rhodanobacteraceae</taxon>
        <taxon>Rhodanobacter</taxon>
    </lineage>
</organism>
<dbReference type="InterPro" id="IPR044672">
    <property type="entry name" value="MOCS2A"/>
</dbReference>
<dbReference type="InterPro" id="IPR003749">
    <property type="entry name" value="ThiS/MoaD-like"/>
</dbReference>
<dbReference type="EMBL" id="QFPO01000001">
    <property type="protein sequence ID" value="PZQ19713.1"/>
    <property type="molecule type" value="Genomic_DNA"/>
</dbReference>
<gene>
    <name evidence="4" type="ORF">DI564_00240</name>
</gene>
<dbReference type="PANTHER" id="PTHR33359">
    <property type="entry name" value="MOLYBDOPTERIN SYNTHASE SULFUR CARRIER SUBUNIT"/>
    <property type="match status" value="1"/>
</dbReference>
<reference evidence="4 5" key="1">
    <citation type="submission" date="2017-08" db="EMBL/GenBank/DDBJ databases">
        <title>Infants hospitalized years apart are colonized by the same room-sourced microbial strains.</title>
        <authorList>
            <person name="Brooks B."/>
            <person name="Olm M.R."/>
            <person name="Firek B.A."/>
            <person name="Baker R."/>
            <person name="Thomas B.C."/>
            <person name="Morowitz M.J."/>
            <person name="Banfield J.F."/>
        </authorList>
    </citation>
    <scope>NUCLEOTIDE SEQUENCE [LARGE SCALE GENOMIC DNA]</scope>
    <source>
        <strain evidence="4">S2_005_003_R2_42</strain>
    </source>
</reference>
<keyword evidence="1" id="KW-0547">Nucleotide-binding</keyword>
<comment type="caution">
    <text evidence="4">The sequence shown here is derived from an EMBL/GenBank/DDBJ whole genome shotgun (WGS) entry which is preliminary data.</text>
</comment>
<evidence type="ECO:0000313" key="5">
    <source>
        <dbReference type="Proteomes" id="UP000249046"/>
    </source>
</evidence>
<name>A0A2W5MPS5_9GAMM</name>
<dbReference type="SUPFAM" id="SSF54285">
    <property type="entry name" value="MoaD/ThiS"/>
    <property type="match status" value="1"/>
</dbReference>
<dbReference type="CDD" id="cd00754">
    <property type="entry name" value="Ubl_MoaD"/>
    <property type="match status" value="1"/>
</dbReference>
<proteinExistence type="inferred from homology"/>
<dbReference type="InterPro" id="IPR016155">
    <property type="entry name" value="Mopterin_synth/thiamin_S_b"/>
</dbReference>
<dbReference type="Gene3D" id="3.10.20.30">
    <property type="match status" value="1"/>
</dbReference>
<comment type="similarity">
    <text evidence="2">Belongs to the MoaD family.</text>
</comment>
<evidence type="ECO:0000256" key="2">
    <source>
        <dbReference type="ARBA" id="ARBA00024200"/>
    </source>
</evidence>
<dbReference type="Pfam" id="PF02597">
    <property type="entry name" value="ThiS"/>
    <property type="match status" value="1"/>
</dbReference>
<sequence length="79" mass="8687">MKYRLLYFASLADAAGRAEESVVSDAGDPQALYAQLRERHGFRFDPARLRVAVNGALADWRHALRDGDEVVFLPPVSGG</sequence>
<evidence type="ECO:0000256" key="3">
    <source>
        <dbReference type="ARBA" id="ARBA00024247"/>
    </source>
</evidence>
<dbReference type="AlphaFoldDB" id="A0A2W5MPS5"/>
<evidence type="ECO:0000313" key="4">
    <source>
        <dbReference type="EMBL" id="PZQ19713.1"/>
    </source>
</evidence>
<protein>
    <recommendedName>
        <fullName evidence="3">Molybdopterin synthase sulfur carrier subunit</fullName>
    </recommendedName>
</protein>
<dbReference type="GO" id="GO:0006777">
    <property type="term" value="P:Mo-molybdopterin cofactor biosynthetic process"/>
    <property type="evidence" value="ECO:0007669"/>
    <property type="project" value="InterPro"/>
</dbReference>
<dbReference type="GO" id="GO:0000166">
    <property type="term" value="F:nucleotide binding"/>
    <property type="evidence" value="ECO:0007669"/>
    <property type="project" value="UniProtKB-KW"/>
</dbReference>
<evidence type="ECO:0000256" key="1">
    <source>
        <dbReference type="ARBA" id="ARBA00022741"/>
    </source>
</evidence>
<dbReference type="GO" id="GO:1990133">
    <property type="term" value="C:molybdopterin adenylyltransferase complex"/>
    <property type="evidence" value="ECO:0007669"/>
    <property type="project" value="TreeGrafter"/>
</dbReference>
<dbReference type="InterPro" id="IPR012675">
    <property type="entry name" value="Beta-grasp_dom_sf"/>
</dbReference>
<accession>A0A2W5MPS5</accession>
<dbReference type="Proteomes" id="UP000249046">
    <property type="component" value="Unassembled WGS sequence"/>
</dbReference>